<protein>
    <submittedName>
        <fullName evidence="2">30428_t:CDS:1</fullName>
    </submittedName>
</protein>
<dbReference type="InterPro" id="IPR036397">
    <property type="entry name" value="RNaseH_sf"/>
</dbReference>
<name>A0ABN7UM13_GIGMA</name>
<gene>
    <name evidence="2" type="ORF">GMARGA_LOCUS7468</name>
</gene>
<feature type="coiled-coil region" evidence="1">
    <location>
        <begin position="68"/>
        <end position="95"/>
    </location>
</feature>
<dbReference type="Proteomes" id="UP000789901">
    <property type="component" value="Unassembled WGS sequence"/>
</dbReference>
<proteinExistence type="predicted"/>
<keyword evidence="3" id="KW-1185">Reference proteome</keyword>
<dbReference type="EMBL" id="CAJVQB010003620">
    <property type="protein sequence ID" value="CAG8613318.1"/>
    <property type="molecule type" value="Genomic_DNA"/>
</dbReference>
<sequence>DYKTTWDTLLPVALFAYRILPNHTTKYDTFFLTYGRNTNLPIDLQLQKEEMTEELLEQSLDRHIKKITEQLHQQRLQAQNNIQEAQRRQKEYHDRCIKTTEFKIKDQFLLYESTKEK</sequence>
<evidence type="ECO:0000313" key="2">
    <source>
        <dbReference type="EMBL" id="CAG8613318.1"/>
    </source>
</evidence>
<organism evidence="2 3">
    <name type="scientific">Gigaspora margarita</name>
    <dbReference type="NCBI Taxonomy" id="4874"/>
    <lineage>
        <taxon>Eukaryota</taxon>
        <taxon>Fungi</taxon>
        <taxon>Fungi incertae sedis</taxon>
        <taxon>Mucoromycota</taxon>
        <taxon>Glomeromycotina</taxon>
        <taxon>Glomeromycetes</taxon>
        <taxon>Diversisporales</taxon>
        <taxon>Gigasporaceae</taxon>
        <taxon>Gigaspora</taxon>
    </lineage>
</organism>
<reference evidence="2 3" key="1">
    <citation type="submission" date="2021-06" db="EMBL/GenBank/DDBJ databases">
        <authorList>
            <person name="Kallberg Y."/>
            <person name="Tangrot J."/>
            <person name="Rosling A."/>
        </authorList>
    </citation>
    <scope>NUCLEOTIDE SEQUENCE [LARGE SCALE GENOMIC DNA]</scope>
    <source>
        <strain evidence="2 3">120-4 pot B 10/14</strain>
    </source>
</reference>
<accession>A0ABN7UM13</accession>
<dbReference type="Gene3D" id="3.30.420.10">
    <property type="entry name" value="Ribonuclease H-like superfamily/Ribonuclease H"/>
    <property type="match status" value="1"/>
</dbReference>
<evidence type="ECO:0000313" key="3">
    <source>
        <dbReference type="Proteomes" id="UP000789901"/>
    </source>
</evidence>
<keyword evidence="1" id="KW-0175">Coiled coil</keyword>
<evidence type="ECO:0000256" key="1">
    <source>
        <dbReference type="SAM" id="Coils"/>
    </source>
</evidence>
<feature type="non-terminal residue" evidence="2">
    <location>
        <position position="1"/>
    </location>
</feature>
<comment type="caution">
    <text evidence="2">The sequence shown here is derived from an EMBL/GenBank/DDBJ whole genome shotgun (WGS) entry which is preliminary data.</text>
</comment>
<feature type="non-terminal residue" evidence="2">
    <location>
        <position position="117"/>
    </location>
</feature>